<dbReference type="GO" id="GO:0003924">
    <property type="term" value="F:GTPase activity"/>
    <property type="evidence" value="ECO:0007669"/>
    <property type="project" value="InterPro"/>
</dbReference>
<dbReference type="SUPFAM" id="SSF52540">
    <property type="entry name" value="P-loop containing nucleoside triphosphate hydrolases"/>
    <property type="match status" value="1"/>
</dbReference>
<evidence type="ECO:0000256" key="1">
    <source>
        <dbReference type="ARBA" id="ARBA00022741"/>
    </source>
</evidence>
<evidence type="ECO:0000256" key="3">
    <source>
        <dbReference type="SAM" id="MobiDB-lite"/>
    </source>
</evidence>
<accession>A0A6B0QX03</accession>
<dbReference type="Proteomes" id="UP000322234">
    <property type="component" value="Unassembled WGS sequence"/>
</dbReference>
<dbReference type="AlphaFoldDB" id="A0A6B0QX03"/>
<reference evidence="4" key="1">
    <citation type="submission" date="2019-10" db="EMBL/GenBank/DDBJ databases">
        <title>The sequence and de novo assembly of the wild yak genome.</title>
        <authorList>
            <person name="Liu Y."/>
        </authorList>
    </citation>
    <scope>NUCLEOTIDE SEQUENCE [LARGE SCALE GENOMIC DNA]</scope>
    <source>
        <strain evidence="4">WY2019</strain>
    </source>
</reference>
<evidence type="ECO:0000313" key="4">
    <source>
        <dbReference type="EMBL" id="MXQ80174.1"/>
    </source>
</evidence>
<keyword evidence="5" id="KW-1185">Reference proteome</keyword>
<dbReference type="InterPro" id="IPR027417">
    <property type="entry name" value="P-loop_NTPase"/>
</dbReference>
<gene>
    <name evidence="4" type="ORF">E5288_WYG013587</name>
</gene>
<name>A0A6B0QX03_9CETA</name>
<dbReference type="PANTHER" id="PTHR47977">
    <property type="entry name" value="RAS-RELATED PROTEIN RAB"/>
    <property type="match status" value="1"/>
</dbReference>
<feature type="compositionally biased region" description="Basic and acidic residues" evidence="3">
    <location>
        <begin position="211"/>
        <end position="228"/>
    </location>
</feature>
<protein>
    <recommendedName>
        <fullName evidence="6">Ras-related protein Rab-35</fullName>
    </recommendedName>
</protein>
<evidence type="ECO:0000313" key="5">
    <source>
        <dbReference type="Proteomes" id="UP000322234"/>
    </source>
</evidence>
<proteinExistence type="predicted"/>
<keyword evidence="1" id="KW-0547">Nucleotide-binding</keyword>
<evidence type="ECO:0000256" key="2">
    <source>
        <dbReference type="ARBA" id="ARBA00023134"/>
    </source>
</evidence>
<dbReference type="InterPro" id="IPR001806">
    <property type="entry name" value="Small_GTPase"/>
</dbReference>
<organism evidence="4 5">
    <name type="scientific">Bos mutus</name>
    <name type="common">wild yak</name>
    <dbReference type="NCBI Taxonomy" id="72004"/>
    <lineage>
        <taxon>Eukaryota</taxon>
        <taxon>Metazoa</taxon>
        <taxon>Chordata</taxon>
        <taxon>Craniata</taxon>
        <taxon>Vertebrata</taxon>
        <taxon>Euteleostomi</taxon>
        <taxon>Mammalia</taxon>
        <taxon>Eutheria</taxon>
        <taxon>Laurasiatheria</taxon>
        <taxon>Artiodactyla</taxon>
        <taxon>Ruminantia</taxon>
        <taxon>Pecora</taxon>
        <taxon>Bovidae</taxon>
        <taxon>Bovinae</taxon>
        <taxon>Bos</taxon>
    </lineage>
</organism>
<dbReference type="EMBL" id="VBQZ03000003">
    <property type="protein sequence ID" value="MXQ80174.1"/>
    <property type="molecule type" value="Genomic_DNA"/>
</dbReference>
<dbReference type="Gene3D" id="3.40.50.300">
    <property type="entry name" value="P-loop containing nucleotide triphosphate hydrolases"/>
    <property type="match status" value="1"/>
</dbReference>
<comment type="caution">
    <text evidence="4">The sequence shown here is derived from an EMBL/GenBank/DDBJ whole genome shotgun (WGS) entry which is preliminary data.</text>
</comment>
<dbReference type="InterPro" id="IPR050227">
    <property type="entry name" value="Rab"/>
</dbReference>
<evidence type="ECO:0008006" key="6">
    <source>
        <dbReference type="Google" id="ProtNLM"/>
    </source>
</evidence>
<sequence length="244" mass="27199">MALDAPKAVGRYYRGTHGVIVVYDVTSAESFVNVKRWLHEINQNCDDVCRILDSGYVWNSILKVTKEVLKNGGGSTWQRQLETALGQAPRVVLPGERGLVPRRGVCTAAPPRAEAAKGVVCTGQPREAVGTGEQAPPPVPRSSQLCGFLLNHIGIMAKSNILYEVSDDTGKKKSLFPKRRLSIRQPSLENGQINHLDFMVVLMLYRRKNTQKKENKEQNTPEFQKNKQVDNPLNRLGEEQLQLA</sequence>
<keyword evidence="2" id="KW-0342">GTP-binding</keyword>
<dbReference type="Pfam" id="PF00071">
    <property type="entry name" value="Ras"/>
    <property type="match status" value="1"/>
</dbReference>
<feature type="region of interest" description="Disordered" evidence="3">
    <location>
        <begin position="211"/>
        <end position="244"/>
    </location>
</feature>
<dbReference type="GO" id="GO:0005525">
    <property type="term" value="F:GTP binding"/>
    <property type="evidence" value="ECO:0007669"/>
    <property type="project" value="UniProtKB-KW"/>
</dbReference>